<reference evidence="5 6" key="1">
    <citation type="submission" date="2019-03" db="EMBL/GenBank/DDBJ databases">
        <title>Genomic Encyclopedia of Type Strains, Phase IV (KMG-IV): sequencing the most valuable type-strain genomes for metagenomic binning, comparative biology and taxonomic classification.</title>
        <authorList>
            <person name="Goeker M."/>
        </authorList>
    </citation>
    <scope>NUCLEOTIDE SEQUENCE [LARGE SCALE GENOMIC DNA]</scope>
    <source>
        <strain evidence="5 6">DSM 25287</strain>
    </source>
</reference>
<dbReference type="PANTHER" id="PTHR30146:SF152">
    <property type="entry name" value="TRANSCRIPTIONAL REGULATORY PROTEIN"/>
    <property type="match status" value="1"/>
</dbReference>
<dbReference type="EMBL" id="SLWY01000018">
    <property type="protein sequence ID" value="TCO79649.1"/>
    <property type="molecule type" value="Genomic_DNA"/>
</dbReference>
<dbReference type="SUPFAM" id="SSF53822">
    <property type="entry name" value="Periplasmic binding protein-like I"/>
    <property type="match status" value="1"/>
</dbReference>
<dbReference type="InterPro" id="IPR010982">
    <property type="entry name" value="Lambda_DNA-bd_dom_sf"/>
</dbReference>
<sequence length="342" mass="36722">MRRPTIADVAREAGVGVATVDRVINGRARVSPETVQRVLAAAEAIGFRAAGLIRLRQQEQAAPRTLGFLLQKRSVPFYQALGAALTDATREATSIRGRALVEYLDVLTPERVAERLLDIGARADAVAVVAADHPKVNEAIARLHAQGVPTFALLSDLGAPERAGFVGVDPRKAGRSAAWMVARLARRPGKVAIFIGNHRYIGHEICEMSFRSYCREHAPELQLLEPLASLEESALAQEATLNLLKRYPDLVGLYVAGGGTEGVIAALREHGGHAQVVTVCSELHAETRAALIDGIVDVVIATPLPLLARRTVEAMAKSLQGATPEAQAPLLLPFDWYIAENV</sequence>
<keyword evidence="3" id="KW-0804">Transcription</keyword>
<dbReference type="Gene3D" id="3.40.50.2300">
    <property type="match status" value="2"/>
</dbReference>
<keyword evidence="6" id="KW-1185">Reference proteome</keyword>
<dbReference type="InterPro" id="IPR025997">
    <property type="entry name" value="SBP_2_dom"/>
</dbReference>
<dbReference type="PRINTS" id="PR00036">
    <property type="entry name" value="HTHLACI"/>
</dbReference>
<dbReference type="Gene3D" id="1.10.260.40">
    <property type="entry name" value="lambda repressor-like DNA-binding domains"/>
    <property type="match status" value="1"/>
</dbReference>
<evidence type="ECO:0000259" key="4">
    <source>
        <dbReference type="PROSITE" id="PS50932"/>
    </source>
</evidence>
<keyword evidence="1" id="KW-0805">Transcription regulation</keyword>
<dbReference type="GO" id="GO:0055085">
    <property type="term" value="P:transmembrane transport"/>
    <property type="evidence" value="ECO:0007669"/>
    <property type="project" value="UniProtKB-ARBA"/>
</dbReference>
<evidence type="ECO:0000256" key="2">
    <source>
        <dbReference type="ARBA" id="ARBA00023125"/>
    </source>
</evidence>
<dbReference type="GO" id="GO:0003700">
    <property type="term" value="F:DNA-binding transcription factor activity"/>
    <property type="evidence" value="ECO:0007669"/>
    <property type="project" value="TreeGrafter"/>
</dbReference>
<protein>
    <submittedName>
        <fullName evidence="5">LacI family transcriptional regulator</fullName>
    </submittedName>
</protein>
<dbReference type="CDD" id="cd06307">
    <property type="entry name" value="PBP1_sugar_binding"/>
    <property type="match status" value="1"/>
</dbReference>
<dbReference type="Proteomes" id="UP000295765">
    <property type="component" value="Unassembled WGS sequence"/>
</dbReference>
<name>A0A4R2L6F0_9GAMM</name>
<feature type="domain" description="HTH lacI-type" evidence="4">
    <location>
        <begin position="4"/>
        <end position="57"/>
    </location>
</feature>
<organism evidence="5 6">
    <name type="scientific">Plasticicumulans lactativorans</name>
    <dbReference type="NCBI Taxonomy" id="1133106"/>
    <lineage>
        <taxon>Bacteria</taxon>
        <taxon>Pseudomonadati</taxon>
        <taxon>Pseudomonadota</taxon>
        <taxon>Gammaproteobacteria</taxon>
        <taxon>Candidatus Competibacteraceae</taxon>
        <taxon>Plasticicumulans</taxon>
    </lineage>
</organism>
<dbReference type="SMART" id="SM00354">
    <property type="entry name" value="HTH_LACI"/>
    <property type="match status" value="1"/>
</dbReference>
<dbReference type="InterPro" id="IPR000843">
    <property type="entry name" value="HTH_LacI"/>
</dbReference>
<dbReference type="CDD" id="cd01392">
    <property type="entry name" value="HTH_LacI"/>
    <property type="match status" value="1"/>
</dbReference>
<gene>
    <name evidence="5" type="ORF">EV699_11835</name>
</gene>
<dbReference type="RefSeq" id="WP_132544511.1">
    <property type="nucleotide sequence ID" value="NZ_SLWY01000018.1"/>
</dbReference>
<keyword evidence="2" id="KW-0238">DNA-binding</keyword>
<dbReference type="OrthoDB" id="5756154at2"/>
<dbReference type="SUPFAM" id="SSF47413">
    <property type="entry name" value="lambda repressor-like DNA-binding domains"/>
    <property type="match status" value="1"/>
</dbReference>
<dbReference type="Pfam" id="PF13407">
    <property type="entry name" value="Peripla_BP_4"/>
    <property type="match status" value="1"/>
</dbReference>
<proteinExistence type="predicted"/>
<evidence type="ECO:0000256" key="1">
    <source>
        <dbReference type="ARBA" id="ARBA00023015"/>
    </source>
</evidence>
<evidence type="ECO:0000313" key="6">
    <source>
        <dbReference type="Proteomes" id="UP000295765"/>
    </source>
</evidence>
<evidence type="ECO:0000256" key="3">
    <source>
        <dbReference type="ARBA" id="ARBA00023163"/>
    </source>
</evidence>
<evidence type="ECO:0000313" key="5">
    <source>
        <dbReference type="EMBL" id="TCO79649.1"/>
    </source>
</evidence>
<accession>A0A4R2L6F0</accession>
<comment type="caution">
    <text evidence="5">The sequence shown here is derived from an EMBL/GenBank/DDBJ whole genome shotgun (WGS) entry which is preliminary data.</text>
</comment>
<dbReference type="InterPro" id="IPR028082">
    <property type="entry name" value="Peripla_BP_I"/>
</dbReference>
<dbReference type="Pfam" id="PF00356">
    <property type="entry name" value="LacI"/>
    <property type="match status" value="1"/>
</dbReference>
<dbReference type="PANTHER" id="PTHR30146">
    <property type="entry name" value="LACI-RELATED TRANSCRIPTIONAL REPRESSOR"/>
    <property type="match status" value="1"/>
</dbReference>
<dbReference type="PROSITE" id="PS50932">
    <property type="entry name" value="HTH_LACI_2"/>
    <property type="match status" value="1"/>
</dbReference>
<dbReference type="PROSITE" id="PS00356">
    <property type="entry name" value="HTH_LACI_1"/>
    <property type="match status" value="1"/>
</dbReference>
<dbReference type="GO" id="GO:0000976">
    <property type="term" value="F:transcription cis-regulatory region binding"/>
    <property type="evidence" value="ECO:0007669"/>
    <property type="project" value="TreeGrafter"/>
</dbReference>
<dbReference type="AlphaFoldDB" id="A0A4R2L6F0"/>